<gene>
    <name evidence="11 13" type="primary">ilvA</name>
    <name evidence="13" type="ORF">HMPREF0044_1204</name>
</gene>
<dbReference type="PROSITE" id="PS51672">
    <property type="entry name" value="ACT_LIKE"/>
    <property type="match status" value="1"/>
</dbReference>
<dbReference type="InterPro" id="IPR050147">
    <property type="entry name" value="Ser/Thr_Dehydratase"/>
</dbReference>
<dbReference type="PANTHER" id="PTHR48078">
    <property type="entry name" value="THREONINE DEHYDRATASE, MITOCHONDRIAL-RELATED"/>
    <property type="match status" value="1"/>
</dbReference>
<evidence type="ECO:0000256" key="8">
    <source>
        <dbReference type="ARBA" id="ARBA00023239"/>
    </source>
</evidence>
<dbReference type="GO" id="GO:0004794">
    <property type="term" value="F:threonine deaminase activity"/>
    <property type="evidence" value="ECO:0007669"/>
    <property type="project" value="UniProtKB-UniRule"/>
</dbReference>
<dbReference type="GO" id="GO:0003941">
    <property type="term" value="F:L-serine ammonia-lyase activity"/>
    <property type="evidence" value="ECO:0007669"/>
    <property type="project" value="TreeGrafter"/>
</dbReference>
<name>C0W1B4_9ACTO</name>
<evidence type="ECO:0000256" key="4">
    <source>
        <dbReference type="ARBA" id="ARBA00010869"/>
    </source>
</evidence>
<dbReference type="OrthoDB" id="9811476at2"/>
<evidence type="ECO:0000256" key="11">
    <source>
        <dbReference type="RuleBase" id="RU362012"/>
    </source>
</evidence>
<comment type="similarity">
    <text evidence="4 11">Belongs to the serine/threonine dehydratase family.</text>
</comment>
<comment type="function">
    <text evidence="10 11">Catalyzes the anaerobic formation of alpha-ketobutyrate and ammonia from threonine in a two-step reaction. The first step involved a dehydration of threonine and a production of enamine intermediates (aminocrotonate), which tautomerizes to its imine form (iminobutyrate). Both intermediates are unstable and short-lived. The second step is the nonenzymatic hydrolysis of the enamine/imine intermediates to form 2-ketobutyrate and free ammonia. In the low water environment of the cell, the second step is accelerated by RidA.</text>
</comment>
<dbReference type="Pfam" id="PF00291">
    <property type="entry name" value="PALP"/>
    <property type="match status" value="1"/>
</dbReference>
<dbReference type="Proteomes" id="UP000010301">
    <property type="component" value="Unassembled WGS sequence"/>
</dbReference>
<dbReference type="STRING" id="525245.HMPREF0044_1204"/>
<organism evidence="13 14">
    <name type="scientific">Gleimia coleocanis DSM 15436</name>
    <dbReference type="NCBI Taxonomy" id="525245"/>
    <lineage>
        <taxon>Bacteria</taxon>
        <taxon>Bacillati</taxon>
        <taxon>Actinomycetota</taxon>
        <taxon>Actinomycetes</taxon>
        <taxon>Actinomycetales</taxon>
        <taxon>Actinomycetaceae</taxon>
        <taxon>Gleimia</taxon>
    </lineage>
</organism>
<dbReference type="Gene3D" id="3.40.1020.10">
    <property type="entry name" value="Biosynthetic Threonine Deaminase, Domain 3"/>
    <property type="match status" value="1"/>
</dbReference>
<dbReference type="GO" id="GO:0006567">
    <property type="term" value="P:L-threonine catabolic process"/>
    <property type="evidence" value="ECO:0007669"/>
    <property type="project" value="TreeGrafter"/>
</dbReference>
<dbReference type="InterPro" id="IPR036052">
    <property type="entry name" value="TrpB-like_PALP_sf"/>
</dbReference>
<keyword evidence="8 11" id="KW-0456">Lyase</keyword>
<dbReference type="eggNOG" id="COG1171">
    <property type="taxonomic scope" value="Bacteria"/>
</dbReference>
<dbReference type="NCBIfam" id="NF006390">
    <property type="entry name" value="PRK08639.1"/>
    <property type="match status" value="1"/>
</dbReference>
<dbReference type="AlphaFoldDB" id="C0W1B4"/>
<evidence type="ECO:0000256" key="7">
    <source>
        <dbReference type="ARBA" id="ARBA00022898"/>
    </source>
</evidence>
<keyword evidence="9 11" id="KW-0100">Branched-chain amino acid biosynthesis</keyword>
<dbReference type="Gene3D" id="3.40.50.1100">
    <property type="match status" value="2"/>
</dbReference>
<keyword evidence="5 11" id="KW-0028">Amino-acid biosynthesis</keyword>
<dbReference type="SUPFAM" id="SSF55021">
    <property type="entry name" value="ACT-like"/>
    <property type="match status" value="1"/>
</dbReference>
<dbReference type="EC" id="4.3.1.19" evidence="11"/>
<evidence type="ECO:0000256" key="5">
    <source>
        <dbReference type="ARBA" id="ARBA00022605"/>
    </source>
</evidence>
<evidence type="ECO:0000256" key="2">
    <source>
        <dbReference type="ARBA" id="ARBA00001933"/>
    </source>
</evidence>
<dbReference type="CDD" id="cd01562">
    <property type="entry name" value="Thr-dehyd"/>
    <property type="match status" value="1"/>
</dbReference>
<evidence type="ECO:0000256" key="10">
    <source>
        <dbReference type="ARBA" id="ARBA00025527"/>
    </source>
</evidence>
<keyword evidence="7 11" id="KW-0663">Pyridoxal phosphate</keyword>
<dbReference type="Pfam" id="PF00585">
    <property type="entry name" value="Thr_dehydrat_C"/>
    <property type="match status" value="1"/>
</dbReference>
<evidence type="ECO:0000313" key="14">
    <source>
        <dbReference type="Proteomes" id="UP000010301"/>
    </source>
</evidence>
<dbReference type="PANTHER" id="PTHR48078:SF11">
    <property type="entry name" value="THREONINE DEHYDRATASE, MITOCHONDRIAL"/>
    <property type="match status" value="1"/>
</dbReference>
<comment type="catalytic activity">
    <reaction evidence="1 11">
        <text>L-threonine = 2-oxobutanoate + NH4(+)</text>
        <dbReference type="Rhea" id="RHEA:22108"/>
        <dbReference type="ChEBI" id="CHEBI:16763"/>
        <dbReference type="ChEBI" id="CHEBI:28938"/>
        <dbReference type="ChEBI" id="CHEBI:57926"/>
        <dbReference type="EC" id="4.3.1.19"/>
    </reaction>
</comment>
<dbReference type="GO" id="GO:0009097">
    <property type="term" value="P:isoleucine biosynthetic process"/>
    <property type="evidence" value="ECO:0007669"/>
    <property type="project" value="UniProtKB-UniRule"/>
</dbReference>
<feature type="domain" description="ACT-like" evidence="12">
    <location>
        <begin position="342"/>
        <end position="416"/>
    </location>
</feature>
<dbReference type="InterPro" id="IPR045865">
    <property type="entry name" value="ACT-like_dom_sf"/>
</dbReference>
<keyword evidence="14" id="KW-1185">Reference proteome</keyword>
<dbReference type="HOGENOM" id="CLU_021152_4_2_11"/>
<protein>
    <recommendedName>
        <fullName evidence="11">L-threonine dehydratase</fullName>
        <ecNumber evidence="11">4.3.1.19</ecNumber>
    </recommendedName>
    <alternativeName>
        <fullName evidence="11">Threonine deaminase</fullName>
    </alternativeName>
</protein>
<dbReference type="InterPro" id="IPR001721">
    <property type="entry name" value="TD_ACT-like"/>
</dbReference>
<dbReference type="NCBIfam" id="TIGR02079">
    <property type="entry name" value="THD1"/>
    <property type="match status" value="1"/>
</dbReference>
<comment type="caution">
    <text evidence="13">The sequence shown here is derived from an EMBL/GenBank/DDBJ whole genome shotgun (WGS) entry which is preliminary data.</text>
</comment>
<dbReference type="RefSeq" id="WP_006546374.1">
    <property type="nucleotide sequence ID" value="NZ_DS999541.1"/>
</dbReference>
<comment type="subunit">
    <text evidence="11">Homotetramer.</text>
</comment>
<evidence type="ECO:0000259" key="12">
    <source>
        <dbReference type="PROSITE" id="PS51672"/>
    </source>
</evidence>
<dbReference type="InterPro" id="IPR011820">
    <property type="entry name" value="IlvA"/>
</dbReference>
<evidence type="ECO:0000256" key="9">
    <source>
        <dbReference type="ARBA" id="ARBA00023304"/>
    </source>
</evidence>
<dbReference type="UniPathway" id="UPA00047">
    <property type="reaction ID" value="UER00054"/>
</dbReference>
<comment type="pathway">
    <text evidence="3 11">Amino-acid biosynthesis; L-isoleucine biosynthesis; 2-oxobutanoate from L-threonine: step 1/1.</text>
</comment>
<dbReference type="FunFam" id="3.40.50.1100:FF:000005">
    <property type="entry name" value="Threonine dehydratase catabolic"/>
    <property type="match status" value="1"/>
</dbReference>
<keyword evidence="6 11" id="KW-0412">Isoleucine biosynthesis</keyword>
<evidence type="ECO:0000256" key="1">
    <source>
        <dbReference type="ARBA" id="ARBA00001274"/>
    </source>
</evidence>
<dbReference type="EMBL" id="ACFG01000032">
    <property type="protein sequence ID" value="EEH63603.1"/>
    <property type="molecule type" value="Genomic_DNA"/>
</dbReference>
<accession>C0W1B4</accession>
<dbReference type="SUPFAM" id="SSF53686">
    <property type="entry name" value="Tryptophan synthase beta subunit-like PLP-dependent enzymes"/>
    <property type="match status" value="1"/>
</dbReference>
<comment type="cofactor">
    <cofactor evidence="2 11">
        <name>pyridoxal 5'-phosphate</name>
        <dbReference type="ChEBI" id="CHEBI:597326"/>
    </cofactor>
</comment>
<reference evidence="13 14" key="1">
    <citation type="submission" date="2009-01" db="EMBL/GenBank/DDBJ databases">
        <authorList>
            <person name="Qin X."/>
            <person name="Bachman B."/>
            <person name="Battles P."/>
            <person name="Bell A."/>
            <person name="Bess C."/>
            <person name="Bickham C."/>
            <person name="Chaboub L."/>
            <person name="Chen D."/>
            <person name="Coyle M."/>
            <person name="Deiros D.R."/>
            <person name="Dinh H."/>
            <person name="Forbes L."/>
            <person name="Fowler G."/>
            <person name="Francisco L."/>
            <person name="Fu Q."/>
            <person name="Gubbala S."/>
            <person name="Hale W."/>
            <person name="Han Y."/>
            <person name="Hemphill L."/>
            <person name="Highlander S.K."/>
            <person name="Hirani K."/>
            <person name="Hogues M."/>
            <person name="Jackson L."/>
            <person name="Jakkamsetti A."/>
            <person name="Javaid M."/>
            <person name="Jiang H."/>
            <person name="Korchina V."/>
            <person name="Kovar C."/>
            <person name="Lara F."/>
            <person name="Lee S."/>
            <person name="Mata R."/>
            <person name="Mathew T."/>
            <person name="Moen C."/>
            <person name="Morales K."/>
            <person name="Munidasa M."/>
            <person name="Nazareth L."/>
            <person name="Ngo R."/>
            <person name="Nguyen L."/>
            <person name="Okwuonu G."/>
            <person name="Ongeri F."/>
            <person name="Patil S."/>
            <person name="Petrosino J."/>
            <person name="Pham C."/>
            <person name="Pham P."/>
            <person name="Pu L.-L."/>
            <person name="Puazo M."/>
            <person name="Raj R."/>
            <person name="Reid J."/>
            <person name="Rouhana J."/>
            <person name="Saada N."/>
            <person name="Shang Y."/>
            <person name="Simmons D."/>
            <person name="Thornton R."/>
            <person name="Warren J."/>
            <person name="Weissenberger G."/>
            <person name="Zhang J."/>
            <person name="Zhang L."/>
            <person name="Zhou C."/>
            <person name="Zhu D."/>
            <person name="Muzny D."/>
            <person name="Worley K."/>
            <person name="Gibbs R."/>
        </authorList>
    </citation>
    <scope>NUCLEOTIDE SEQUENCE [LARGE SCALE GENOMIC DNA]</scope>
    <source>
        <strain evidence="13 14">DSM 15436</strain>
    </source>
</reference>
<dbReference type="InterPro" id="IPR038110">
    <property type="entry name" value="TD_ACT-like_sf"/>
</dbReference>
<dbReference type="GO" id="GO:0006565">
    <property type="term" value="P:L-serine catabolic process"/>
    <property type="evidence" value="ECO:0007669"/>
    <property type="project" value="TreeGrafter"/>
</dbReference>
<evidence type="ECO:0000256" key="3">
    <source>
        <dbReference type="ARBA" id="ARBA00004810"/>
    </source>
</evidence>
<evidence type="ECO:0000256" key="6">
    <source>
        <dbReference type="ARBA" id="ARBA00022624"/>
    </source>
</evidence>
<proteinExistence type="inferred from homology"/>
<dbReference type="InterPro" id="IPR001926">
    <property type="entry name" value="TrpB-like_PALP"/>
</dbReference>
<sequence length="425" mass="45303">MTVNTQSTAPDHAVTAADVEVAAQRLNGVARETALEFSDRLTAEVGVPVYLKREDIQLCRSFKVRGAYNKIASLTEAEKSRGVACASAGNHAQGVAYACAALQIKGKIFLPSNTPRQKRDRIKTIGGDWVEQVIVNGSFDQANAVAQECARAENLVFVPPYDDPLTIAGQGTVAYEISKQLPAGTDTVVVPIGGGGLAAGIAVWIKTKHPEIKVIGVEPAGAASSAAALKAGTPVSLEVSDSFVDGTAVGRVGDTPFPLLRDLLDEIVVVPEGAVCSEMLALYHSEGIIAEPAGALAAAAIRRYLPHIPNGPVIGIVSGGNNDLSRYAEVQERSLRHEGLRHYFLVTFSQEPGALRTFLEDVLAPDQDIVHFEYTKKNNRDTGPALVGIDIVHPEDLLALRRRMAASPLHVEQISPDSEIFRLLV</sequence>
<evidence type="ECO:0000313" key="13">
    <source>
        <dbReference type="EMBL" id="EEH63603.1"/>
    </source>
</evidence>